<dbReference type="InterPro" id="IPR011991">
    <property type="entry name" value="ArsR-like_HTH"/>
</dbReference>
<dbReference type="InterPro" id="IPR002577">
    <property type="entry name" value="HTH_HxlR"/>
</dbReference>
<dbReference type="PANTHER" id="PTHR33204:SF18">
    <property type="entry name" value="TRANSCRIPTIONAL REGULATORY PROTEIN"/>
    <property type="match status" value="1"/>
</dbReference>
<organism evidence="5 6">
    <name type="scientific">Saccharopolyspora phatthalungensis</name>
    <dbReference type="NCBI Taxonomy" id="664693"/>
    <lineage>
        <taxon>Bacteria</taxon>
        <taxon>Bacillati</taxon>
        <taxon>Actinomycetota</taxon>
        <taxon>Actinomycetes</taxon>
        <taxon>Pseudonocardiales</taxon>
        <taxon>Pseudonocardiaceae</taxon>
        <taxon>Saccharopolyspora</taxon>
    </lineage>
</organism>
<dbReference type="EMBL" id="JACHIW010000001">
    <property type="protein sequence ID" value="MBB5156490.1"/>
    <property type="molecule type" value="Genomic_DNA"/>
</dbReference>
<dbReference type="RefSeq" id="WP_184727623.1">
    <property type="nucleotide sequence ID" value="NZ_JACHIW010000001.1"/>
</dbReference>
<proteinExistence type="predicted"/>
<evidence type="ECO:0000313" key="5">
    <source>
        <dbReference type="EMBL" id="MBB5156490.1"/>
    </source>
</evidence>
<dbReference type="CDD" id="cd00090">
    <property type="entry name" value="HTH_ARSR"/>
    <property type="match status" value="1"/>
</dbReference>
<dbReference type="Pfam" id="PF01638">
    <property type="entry name" value="HxlR"/>
    <property type="match status" value="1"/>
</dbReference>
<protein>
    <submittedName>
        <fullName evidence="5">DNA-binding HxlR family transcriptional regulator</fullName>
    </submittedName>
</protein>
<keyword evidence="2 5" id="KW-0238">DNA-binding</keyword>
<dbReference type="PANTHER" id="PTHR33204">
    <property type="entry name" value="TRANSCRIPTIONAL REGULATOR, MARR FAMILY"/>
    <property type="match status" value="1"/>
</dbReference>
<dbReference type="Gene3D" id="1.10.10.10">
    <property type="entry name" value="Winged helix-like DNA-binding domain superfamily/Winged helix DNA-binding domain"/>
    <property type="match status" value="1"/>
</dbReference>
<evidence type="ECO:0000256" key="3">
    <source>
        <dbReference type="ARBA" id="ARBA00023163"/>
    </source>
</evidence>
<feature type="domain" description="HTH hxlR-type" evidence="4">
    <location>
        <begin position="7"/>
        <end position="109"/>
    </location>
</feature>
<dbReference type="Proteomes" id="UP000584374">
    <property type="component" value="Unassembled WGS sequence"/>
</dbReference>
<name>A0A840Q9H5_9PSEU</name>
<evidence type="ECO:0000256" key="1">
    <source>
        <dbReference type="ARBA" id="ARBA00023015"/>
    </source>
</evidence>
<dbReference type="GO" id="GO:0003677">
    <property type="term" value="F:DNA binding"/>
    <property type="evidence" value="ECO:0007669"/>
    <property type="project" value="UniProtKB-KW"/>
</dbReference>
<dbReference type="SUPFAM" id="SSF46785">
    <property type="entry name" value="Winged helix' DNA-binding domain"/>
    <property type="match status" value="1"/>
</dbReference>
<evidence type="ECO:0000313" key="6">
    <source>
        <dbReference type="Proteomes" id="UP000584374"/>
    </source>
</evidence>
<evidence type="ECO:0000256" key="2">
    <source>
        <dbReference type="ARBA" id="ARBA00023125"/>
    </source>
</evidence>
<dbReference type="InterPro" id="IPR036388">
    <property type="entry name" value="WH-like_DNA-bd_sf"/>
</dbReference>
<reference evidence="5 6" key="1">
    <citation type="submission" date="2020-08" db="EMBL/GenBank/DDBJ databases">
        <title>Sequencing the genomes of 1000 actinobacteria strains.</title>
        <authorList>
            <person name="Klenk H.-P."/>
        </authorList>
    </citation>
    <scope>NUCLEOTIDE SEQUENCE [LARGE SCALE GENOMIC DNA]</scope>
    <source>
        <strain evidence="5 6">DSM 45584</strain>
    </source>
</reference>
<evidence type="ECO:0000259" key="4">
    <source>
        <dbReference type="PROSITE" id="PS51118"/>
    </source>
</evidence>
<keyword evidence="3" id="KW-0804">Transcription</keyword>
<dbReference type="AlphaFoldDB" id="A0A840Q9H5"/>
<sequence>MTGGVADPYRGTQGRELFAILGERWNYGILREVFYGVRRFGALQRALGIAPNILTARLAALVDLGLLVKRQYRPDKPWYEYHLSESARTIMPAWVTIAQWAEAHLPDGDRTPRGIKHTGCGQITQPLLACSACGEPMDALDVAPVIGDRPDEPDTDKHHEQ</sequence>
<keyword evidence="6" id="KW-1185">Reference proteome</keyword>
<gene>
    <name evidence="5" type="ORF">BJ970_004024</name>
</gene>
<accession>A0A840Q9H5</accession>
<comment type="caution">
    <text evidence="5">The sequence shown here is derived from an EMBL/GenBank/DDBJ whole genome shotgun (WGS) entry which is preliminary data.</text>
</comment>
<dbReference type="InterPro" id="IPR036390">
    <property type="entry name" value="WH_DNA-bd_sf"/>
</dbReference>
<keyword evidence="1" id="KW-0805">Transcription regulation</keyword>
<dbReference type="PROSITE" id="PS51118">
    <property type="entry name" value="HTH_HXLR"/>
    <property type="match status" value="1"/>
</dbReference>